<dbReference type="Gene3D" id="3.60.40.10">
    <property type="entry name" value="PPM-type phosphatase domain"/>
    <property type="match status" value="1"/>
</dbReference>
<evidence type="ECO:0000256" key="11">
    <source>
        <dbReference type="ARBA" id="ARBA00048892"/>
    </source>
</evidence>
<feature type="region of interest" description="Disordered" evidence="16">
    <location>
        <begin position="835"/>
        <end position="873"/>
    </location>
</feature>
<dbReference type="InterPro" id="IPR001932">
    <property type="entry name" value="PPM-type_phosphatase-like_dom"/>
</dbReference>
<evidence type="ECO:0000256" key="5">
    <source>
        <dbReference type="ARBA" id="ARBA00022842"/>
    </source>
</evidence>
<keyword evidence="7" id="KW-0809">Transit peptide</keyword>
<feature type="compositionally biased region" description="Low complexity" evidence="16">
    <location>
        <begin position="1365"/>
        <end position="1381"/>
    </location>
</feature>
<dbReference type="PANTHER" id="PTHR21538">
    <property type="entry name" value="ANILLIN/RHOTEKIN RTKN"/>
    <property type="match status" value="1"/>
</dbReference>
<organism evidence="19 20">
    <name type="scientific">Danionella cerebrum</name>
    <dbReference type="NCBI Taxonomy" id="2873325"/>
    <lineage>
        <taxon>Eukaryota</taxon>
        <taxon>Metazoa</taxon>
        <taxon>Chordata</taxon>
        <taxon>Craniata</taxon>
        <taxon>Vertebrata</taxon>
        <taxon>Euteleostomi</taxon>
        <taxon>Actinopterygii</taxon>
        <taxon>Neopterygii</taxon>
        <taxon>Teleostei</taxon>
        <taxon>Ostariophysi</taxon>
        <taxon>Cypriniformes</taxon>
        <taxon>Danionidae</taxon>
        <taxon>Danioninae</taxon>
        <taxon>Danionella</taxon>
    </lineage>
</organism>
<evidence type="ECO:0000256" key="3">
    <source>
        <dbReference type="ARBA" id="ARBA00022723"/>
    </source>
</evidence>
<keyword evidence="3" id="KW-0479">Metal-binding</keyword>
<evidence type="ECO:0000256" key="2">
    <source>
        <dbReference type="ARBA" id="ARBA00004173"/>
    </source>
</evidence>
<dbReference type="PROSITE" id="PS50003">
    <property type="entry name" value="PH_DOMAIN"/>
    <property type="match status" value="1"/>
</dbReference>
<dbReference type="InterPro" id="IPR012966">
    <property type="entry name" value="AHD"/>
</dbReference>
<dbReference type="GO" id="GO:0000915">
    <property type="term" value="P:actomyosin contractile ring assembly"/>
    <property type="evidence" value="ECO:0007669"/>
    <property type="project" value="TreeGrafter"/>
</dbReference>
<evidence type="ECO:0000256" key="9">
    <source>
        <dbReference type="ARBA" id="ARBA00023211"/>
    </source>
</evidence>
<keyword evidence="6 15" id="KW-0904">Protein phosphatase</keyword>
<comment type="catalytic activity">
    <reaction evidence="11">
        <text>O-phospho-L-seryl-[pyruvate dehydrogenase E1 alpha subunit] + H2O = L-seryl-[pyruvate dehydrogenase E1 alpha subunit] + phosphate</text>
        <dbReference type="Rhea" id="RHEA:12669"/>
        <dbReference type="Rhea" id="RHEA-COMP:13689"/>
        <dbReference type="Rhea" id="RHEA-COMP:13690"/>
        <dbReference type="ChEBI" id="CHEBI:15377"/>
        <dbReference type="ChEBI" id="CHEBI:29999"/>
        <dbReference type="ChEBI" id="CHEBI:43474"/>
        <dbReference type="ChEBI" id="CHEBI:83421"/>
        <dbReference type="EC" id="3.1.3.43"/>
    </reaction>
    <physiologicalReaction direction="left-to-right" evidence="11">
        <dbReference type="Rhea" id="RHEA:12670"/>
    </physiologicalReaction>
</comment>
<dbReference type="EC" id="3.1.3.43" evidence="10"/>
<dbReference type="PANTHER" id="PTHR21538:SF26">
    <property type="entry name" value="ANILLIN ISOFORM X1"/>
    <property type="match status" value="1"/>
</dbReference>
<dbReference type="GO" id="GO:0005739">
    <property type="term" value="C:mitochondrion"/>
    <property type="evidence" value="ECO:0007669"/>
    <property type="project" value="UniProtKB-SubCell"/>
</dbReference>
<feature type="domain" description="PPM-type phosphatase" evidence="18">
    <location>
        <begin position="140"/>
        <end position="552"/>
    </location>
</feature>
<feature type="region of interest" description="Disordered" evidence="16">
    <location>
        <begin position="900"/>
        <end position="919"/>
    </location>
</feature>
<keyword evidence="9" id="KW-0464">Manganese</keyword>
<dbReference type="Pfam" id="PF00481">
    <property type="entry name" value="PP2C"/>
    <property type="match status" value="1"/>
</dbReference>
<dbReference type="InterPro" id="IPR011993">
    <property type="entry name" value="PH-like_dom_sf"/>
</dbReference>
<dbReference type="EMBL" id="SRMA01025046">
    <property type="protein sequence ID" value="TRY99717.1"/>
    <property type="molecule type" value="Genomic_DNA"/>
</dbReference>
<reference evidence="19 20" key="1">
    <citation type="journal article" date="2019" name="Sci. Data">
        <title>Hybrid genome assembly and annotation of Danionella translucida.</title>
        <authorList>
            <person name="Kadobianskyi M."/>
            <person name="Schulze L."/>
            <person name="Schuelke M."/>
            <person name="Judkewitz B."/>
        </authorList>
    </citation>
    <scope>NUCLEOTIDE SEQUENCE [LARGE SCALE GENOMIC DNA]</scope>
    <source>
        <strain evidence="19 20">Bolton</strain>
    </source>
</reference>
<dbReference type="Gene3D" id="2.30.29.30">
    <property type="entry name" value="Pleckstrin-homology domain (PH domain)/Phosphotyrosine-binding domain (PTB)"/>
    <property type="match status" value="1"/>
</dbReference>
<sequence length="1381" mass="154417">MYDYINFKLNGALDFFPPSDAGFIDGLNHCIYVVMSGYFCSRLLLNCGGKRLFSFFENNSNVLHETQWIWLPVLSHARVFSSRGGRSNEGSGQEAENQLYSPRRHINFQPSRLQINTVLRANEQSVRIPEFDGRGGLNRVVRFESNQLPANTPLEDRRSSANCLQTRGMLFGVFDGHGGHACAQAVSERLPYYIAVAMMAESVLEDLEAAMETMRPVPPILQWHKHHNDYNYRESAALYVEHLRVYWQELLASEEHGDGMQTADALTYAFQRLDTDLSLEAQVPLANDLMRNTAIQAAFAGCTACVAHVGPEGVHVANAGDCRAVLGVQEDDGSWSALPLTRDHNAGNSDELERVYQQHPASERQTIIMDDRLLGVLMPLRAFGDVRFKWSRELQQSVLENGESDLEALNMYQYAPPNYLTPPYLEVTPEVTFHRLRPCDRFLILASDGLWDELSNDEAVRLVAEHLTGVHQQAPISAEKLNLGQMHQLLLRRRARATPALDLNAATHLIRHALGTNEYGEMDQERLATMLALPSDLARMYRDDITVNMSGENKENQKRPRDQLEENAPASNELENLLKKRRLAAGEEQNQDSKKSPARSRLRLIELEVKPDTPAIPSIRSRVEQLSQRREGEGEFSSRLERFKAPTPVNSPGRSTPCTRNLSSFVHGIQQQLSATVTPSTKEASRIRQAREDELRFLKIQPVAENMWLKRSLSDSSLTQEDLKAAEFSACEGDQKVFDESLHTSPPSAIHFPTEELYTSTADPEALSTSALIDQMFEEVLEHADKDDRNCEDMSHLSQTDREDETDEQDSGTQDPAKTELDPVIKEHQKELVSLNKENPDLGEKCEVEPPDASSAGEIKENQEGESEDDDDFLTPCCILSPLSKSVEAAVTPMKIVINASEPTTDQPPTAADNAPPLYSIDSYRSQKKIHPPSTQALTSDVEKKIQEETSQQKPMNFKGKIMDLNNEAAKLQTVITQTLQALSCCCDEDHGKGSLQEAEAEKLLLVSSEKRAALLAEVSKLREGACAEPETQTAMAKPCRGTVCISNIQLPLKVEFVCSAHTGRPTHYFFVLIRYGPCNIVATPLATAADAQKGDTITFPTSITLQDIRSTFEIDVEVYSLSNTPNNTCSINPQQFRSSTRSRVTPKKILNSITKSNQNVTSAVMPALGAQRSSNFSLVGSHKITLNSLGQSKFPLDKMKFEGKIRRLLGDEFQEKVPFLSPLEGHIYLQLHSEGHSNVTHQGFLTMFEDVSGFGAWQRFYFRLEGGHLLYWNYPNEMGSKPADGSLSLYGFCGGRPVERECCARPHTFELVETDAHQKSDGQALKKCWFSADSREERSEWMEKLNQTLLDSLTWNRKPVTSDTRASTSSNSGTSRESIL</sequence>
<feature type="region of interest" description="Disordered" evidence="16">
    <location>
        <begin position="548"/>
        <end position="571"/>
    </location>
</feature>
<feature type="compositionally biased region" description="Basic and acidic residues" evidence="16">
    <location>
        <begin position="784"/>
        <end position="801"/>
    </location>
</feature>
<protein>
    <recommendedName>
        <fullName evidence="13">[Pyruvate dehydrogenase [acetyl-transferring]]-phosphatase 2, mitochondrial</fullName>
        <ecNumber evidence="10">3.1.3.43</ecNumber>
    </recommendedName>
    <alternativeName>
        <fullName evidence="14">Pyruvate dehydrogenase phosphatase catalytic subunit 2</fullName>
    </alternativeName>
</protein>
<evidence type="ECO:0000256" key="15">
    <source>
        <dbReference type="RuleBase" id="RU003465"/>
    </source>
</evidence>
<name>A0A553RC03_9TELE</name>
<dbReference type="GO" id="GO:0005826">
    <property type="term" value="C:actomyosin contractile ring"/>
    <property type="evidence" value="ECO:0007669"/>
    <property type="project" value="TreeGrafter"/>
</dbReference>
<keyword evidence="5" id="KW-0460">Magnesium</keyword>
<dbReference type="InterPro" id="IPR037840">
    <property type="entry name" value="PH_Anillin"/>
</dbReference>
<keyword evidence="20" id="KW-1185">Reference proteome</keyword>
<dbReference type="SUPFAM" id="SSF81606">
    <property type="entry name" value="PP2C-like"/>
    <property type="match status" value="1"/>
</dbReference>
<dbReference type="GO" id="GO:0000281">
    <property type="term" value="P:mitotic cytokinesis"/>
    <property type="evidence" value="ECO:0007669"/>
    <property type="project" value="TreeGrafter"/>
</dbReference>
<dbReference type="GO" id="GO:0004741">
    <property type="term" value="F:[pyruvate dehydrogenase (acetyl-transferring)]-phosphatase activity"/>
    <property type="evidence" value="ECO:0007669"/>
    <property type="project" value="UniProtKB-EC"/>
</dbReference>
<keyword evidence="4 15" id="KW-0378">Hydrolase</keyword>
<evidence type="ECO:0000256" key="4">
    <source>
        <dbReference type="ARBA" id="ARBA00022801"/>
    </source>
</evidence>
<dbReference type="SUPFAM" id="SSF50729">
    <property type="entry name" value="PH domain-like"/>
    <property type="match status" value="1"/>
</dbReference>
<evidence type="ECO:0000256" key="8">
    <source>
        <dbReference type="ARBA" id="ARBA00023128"/>
    </source>
</evidence>
<dbReference type="PROSITE" id="PS01032">
    <property type="entry name" value="PPM_1"/>
    <property type="match status" value="1"/>
</dbReference>
<dbReference type="Pfam" id="PF08174">
    <property type="entry name" value="Anillin"/>
    <property type="match status" value="1"/>
</dbReference>
<feature type="region of interest" description="Disordered" evidence="16">
    <location>
        <begin position="784"/>
        <end position="823"/>
    </location>
</feature>
<feature type="compositionally biased region" description="Basic and acidic residues" evidence="16">
    <location>
        <begin position="552"/>
        <end position="564"/>
    </location>
</feature>
<dbReference type="SMART" id="SM00233">
    <property type="entry name" value="PH"/>
    <property type="match status" value="1"/>
</dbReference>
<evidence type="ECO:0000256" key="16">
    <source>
        <dbReference type="SAM" id="MobiDB-lite"/>
    </source>
</evidence>
<comment type="caution">
    <text evidence="19">The sequence shown here is derived from an EMBL/GenBank/DDBJ whole genome shotgun (WGS) entry which is preliminary data.</text>
</comment>
<evidence type="ECO:0000256" key="14">
    <source>
        <dbReference type="ARBA" id="ARBA00080557"/>
    </source>
</evidence>
<dbReference type="FunFam" id="3.60.40.10:FF:000006">
    <property type="entry name" value="Pyruvate dehyrogenase phosphatase catalytic subunit 1"/>
    <property type="match status" value="1"/>
</dbReference>
<dbReference type="SMART" id="SM00332">
    <property type="entry name" value="PP2Cc"/>
    <property type="match status" value="1"/>
</dbReference>
<comment type="similarity">
    <text evidence="15">Belongs to the PP2C family.</text>
</comment>
<evidence type="ECO:0000256" key="13">
    <source>
        <dbReference type="ARBA" id="ARBA00070676"/>
    </source>
</evidence>
<dbReference type="InterPro" id="IPR000222">
    <property type="entry name" value="PP2C_BS"/>
</dbReference>
<dbReference type="OrthoDB" id="5915976at2759"/>
<dbReference type="Proteomes" id="UP000316079">
    <property type="component" value="Unassembled WGS sequence"/>
</dbReference>
<dbReference type="InterPro" id="IPR036457">
    <property type="entry name" value="PPM-type-like_dom_sf"/>
</dbReference>
<dbReference type="STRING" id="623744.A0A553RC03"/>
<evidence type="ECO:0000313" key="19">
    <source>
        <dbReference type="EMBL" id="TRY99717.1"/>
    </source>
</evidence>
<dbReference type="GO" id="GO:0046872">
    <property type="term" value="F:metal ion binding"/>
    <property type="evidence" value="ECO:0007669"/>
    <property type="project" value="UniProtKB-KW"/>
</dbReference>
<feature type="compositionally biased region" description="Basic and acidic residues" evidence="16">
    <location>
        <begin position="838"/>
        <end position="848"/>
    </location>
</feature>
<dbReference type="GO" id="GO:0031106">
    <property type="term" value="P:septin ring organization"/>
    <property type="evidence" value="ECO:0007669"/>
    <property type="project" value="TreeGrafter"/>
</dbReference>
<dbReference type="PROSITE" id="PS51746">
    <property type="entry name" value="PPM_2"/>
    <property type="match status" value="1"/>
</dbReference>
<evidence type="ECO:0000259" key="17">
    <source>
        <dbReference type="PROSITE" id="PS50003"/>
    </source>
</evidence>
<dbReference type="InterPro" id="IPR051364">
    <property type="entry name" value="Cytokinesis/Rho-signaling"/>
</dbReference>
<feature type="region of interest" description="Disordered" evidence="16">
    <location>
        <begin position="1361"/>
        <end position="1381"/>
    </location>
</feature>
<evidence type="ECO:0000256" key="10">
    <source>
        <dbReference type="ARBA" id="ARBA00038972"/>
    </source>
</evidence>
<comment type="cofactor">
    <cofactor evidence="1">
        <name>Mg(2+)</name>
        <dbReference type="ChEBI" id="CHEBI:18420"/>
    </cofactor>
</comment>
<evidence type="ECO:0000256" key="1">
    <source>
        <dbReference type="ARBA" id="ARBA00001946"/>
    </source>
</evidence>
<evidence type="ECO:0000256" key="12">
    <source>
        <dbReference type="ARBA" id="ARBA00054115"/>
    </source>
</evidence>
<proteinExistence type="inferred from homology"/>
<dbReference type="InterPro" id="IPR001849">
    <property type="entry name" value="PH_domain"/>
</dbReference>
<evidence type="ECO:0000256" key="6">
    <source>
        <dbReference type="ARBA" id="ARBA00022912"/>
    </source>
</evidence>
<dbReference type="CDD" id="cd00143">
    <property type="entry name" value="PP2Cc"/>
    <property type="match status" value="1"/>
</dbReference>
<dbReference type="CDD" id="cd01263">
    <property type="entry name" value="PH_anillin"/>
    <property type="match status" value="1"/>
</dbReference>
<evidence type="ECO:0000256" key="7">
    <source>
        <dbReference type="ARBA" id="ARBA00022946"/>
    </source>
</evidence>
<comment type="subcellular location">
    <subcellularLocation>
        <location evidence="2">Mitochondrion</location>
    </subcellularLocation>
</comment>
<dbReference type="Pfam" id="PF00169">
    <property type="entry name" value="PH"/>
    <property type="match status" value="1"/>
</dbReference>
<evidence type="ECO:0000259" key="18">
    <source>
        <dbReference type="PROSITE" id="PS51746"/>
    </source>
</evidence>
<feature type="region of interest" description="Disordered" evidence="16">
    <location>
        <begin position="616"/>
        <end position="637"/>
    </location>
</feature>
<comment type="function">
    <text evidence="12">Mitochondrial enzyme that catalyzes the dephosphorylation and concomitant reactivation of the alpha subunit of the E1 component of the pyruvate dehydrogenase complex (PDC), thereby stimulating the conversion of pyruvate into acetyl-CoA. Acts as a crucial regulator of T cell metabolism and function, with a particular focus on T-helper Th17.</text>
</comment>
<feature type="compositionally biased region" description="Acidic residues" evidence="16">
    <location>
        <begin position="864"/>
        <end position="873"/>
    </location>
</feature>
<accession>A0A553RC03</accession>
<gene>
    <name evidence="19" type="ORF">DNTS_016533</name>
</gene>
<keyword evidence="8" id="KW-0496">Mitochondrion</keyword>
<feature type="compositionally biased region" description="Basic and acidic residues" evidence="16">
    <location>
        <begin position="621"/>
        <end position="637"/>
    </location>
</feature>
<feature type="domain" description="PH" evidence="17">
    <location>
        <begin position="1239"/>
        <end position="1351"/>
    </location>
</feature>
<evidence type="ECO:0000313" key="20">
    <source>
        <dbReference type="Proteomes" id="UP000316079"/>
    </source>
</evidence>